<reference evidence="2 3" key="1">
    <citation type="journal article" date="2019" name="Int. J. Syst. Evol. Microbiol.">
        <title>The Global Catalogue of Microorganisms (GCM) 10K type strain sequencing project: providing services to taxonomists for standard genome sequencing and annotation.</title>
        <authorList>
            <consortium name="The Broad Institute Genomics Platform"/>
            <consortium name="The Broad Institute Genome Sequencing Center for Infectious Disease"/>
            <person name="Wu L."/>
            <person name="Ma J."/>
        </authorList>
    </citation>
    <scope>NUCLEOTIDE SEQUENCE [LARGE SCALE GENOMIC DNA]</scope>
    <source>
        <strain evidence="2 3">CGMCC 1.10390</strain>
    </source>
</reference>
<accession>A0ABD6DE33</accession>
<dbReference type="EMBL" id="JBHUDO010000001">
    <property type="protein sequence ID" value="MFD1644601.1"/>
    <property type="molecule type" value="Genomic_DNA"/>
</dbReference>
<evidence type="ECO:0000256" key="1">
    <source>
        <dbReference type="SAM" id="MobiDB-lite"/>
    </source>
</evidence>
<comment type="caution">
    <text evidence="2">The sequence shown here is derived from an EMBL/GenBank/DDBJ whole genome shotgun (WGS) entry which is preliminary data.</text>
</comment>
<dbReference type="Proteomes" id="UP001597034">
    <property type="component" value="Unassembled WGS sequence"/>
</dbReference>
<dbReference type="Gene3D" id="3.40.50.12780">
    <property type="entry name" value="N-terminal domain of ligase-like"/>
    <property type="match status" value="1"/>
</dbReference>
<organism evidence="2 3">
    <name type="scientific">Haloarchaeobius litoreus</name>
    <dbReference type="NCBI Taxonomy" id="755306"/>
    <lineage>
        <taxon>Archaea</taxon>
        <taxon>Methanobacteriati</taxon>
        <taxon>Methanobacteriota</taxon>
        <taxon>Stenosarchaea group</taxon>
        <taxon>Halobacteria</taxon>
        <taxon>Halobacteriales</taxon>
        <taxon>Halorubellaceae</taxon>
        <taxon>Haloarchaeobius</taxon>
    </lineage>
</organism>
<gene>
    <name evidence="2" type="ORF">ACFSBL_02795</name>
</gene>
<keyword evidence="2" id="KW-0436">Ligase</keyword>
<dbReference type="SUPFAM" id="SSF56801">
    <property type="entry name" value="Acetyl-CoA synthetase-like"/>
    <property type="match status" value="1"/>
</dbReference>
<proteinExistence type="predicted"/>
<dbReference type="AlphaFoldDB" id="A0ABD6DE33"/>
<evidence type="ECO:0000313" key="2">
    <source>
        <dbReference type="EMBL" id="MFD1644601.1"/>
    </source>
</evidence>
<sequence length="236" mass="24609">MQTLADVLARERRGDAPALYAEGPTTQRYDYRRFLTTAWKTGNLLHKRGVRTGATVAIVPSARAQPVLTFLGASLLGAVTRFSPPRAVEARAFVAPTDRLAEYDIAPGTATVGYGADPESPAHDYWEGGVWSENPTMPPEPAAPSDPILDDGDRQYTHADLLAGATWAVEELGLAADDTVAVGGTVSSPPVIAAGILAPLVAGASIRLDGGDEEHVAVEGGGSVDVSAGFFDRESG</sequence>
<evidence type="ECO:0000313" key="3">
    <source>
        <dbReference type="Proteomes" id="UP001597034"/>
    </source>
</evidence>
<protein>
    <submittedName>
        <fullName evidence="2">Long-chain fatty acid--CoA ligase</fullName>
    </submittedName>
</protein>
<name>A0ABD6DE33_9EURY</name>
<dbReference type="InterPro" id="IPR042099">
    <property type="entry name" value="ANL_N_sf"/>
</dbReference>
<feature type="region of interest" description="Disordered" evidence="1">
    <location>
        <begin position="112"/>
        <end position="153"/>
    </location>
</feature>
<keyword evidence="3" id="KW-1185">Reference proteome</keyword>
<dbReference type="RefSeq" id="WP_256399864.1">
    <property type="nucleotide sequence ID" value="NZ_JANHJR010000002.1"/>
</dbReference>
<dbReference type="GO" id="GO:0016874">
    <property type="term" value="F:ligase activity"/>
    <property type="evidence" value="ECO:0007669"/>
    <property type="project" value="UniProtKB-KW"/>
</dbReference>